<gene>
    <name evidence="1" type="ORF">PRK78_005631</name>
</gene>
<protein>
    <submittedName>
        <fullName evidence="1">Uncharacterized protein</fullName>
    </submittedName>
</protein>
<reference evidence="1" key="1">
    <citation type="submission" date="2023-03" db="EMBL/GenBank/DDBJ databases">
        <title>Emydomyces testavorans Genome Sequence.</title>
        <authorList>
            <person name="Hoyer L."/>
        </authorList>
    </citation>
    <scope>NUCLEOTIDE SEQUENCE</scope>
    <source>
        <strain evidence="1">16-2883</strain>
    </source>
</reference>
<organism evidence="1 2">
    <name type="scientific">Emydomyces testavorans</name>
    <dbReference type="NCBI Taxonomy" id="2070801"/>
    <lineage>
        <taxon>Eukaryota</taxon>
        <taxon>Fungi</taxon>
        <taxon>Dikarya</taxon>
        <taxon>Ascomycota</taxon>
        <taxon>Pezizomycotina</taxon>
        <taxon>Eurotiomycetes</taxon>
        <taxon>Eurotiomycetidae</taxon>
        <taxon>Onygenales</taxon>
        <taxon>Nannizziopsiaceae</taxon>
        <taxon>Emydomyces</taxon>
    </lineage>
</organism>
<dbReference type="EMBL" id="CP120629">
    <property type="protein sequence ID" value="WEW60146.1"/>
    <property type="molecule type" value="Genomic_DNA"/>
</dbReference>
<evidence type="ECO:0000313" key="2">
    <source>
        <dbReference type="Proteomes" id="UP001219355"/>
    </source>
</evidence>
<proteinExistence type="predicted"/>
<sequence length="229" mass="26072">MWRFDSESGPQMSIPPEERVAFLKTLLSDEYWQFQRLNIEKLIQMYESGELGPLCPGKTTYIRNGEVMDRPARISAKFRLPLSNEPHRWIQASISNDTGSSQQVIFEEDLIALGWDSVTYPGRLGLATVTTASGVLRRLRVLIEMQIVDSNGVAMTPWFEETAIVAFARGSLPRLSGLRMRDHLYFATAPGNETLYVAAKKKWYCQSTASDVNRKQQEMCWTCTDNDHL</sequence>
<keyword evidence="2" id="KW-1185">Reference proteome</keyword>
<accession>A0AAF0IKW6</accession>
<evidence type="ECO:0000313" key="1">
    <source>
        <dbReference type="EMBL" id="WEW60146.1"/>
    </source>
</evidence>
<name>A0AAF0IKW6_9EURO</name>
<dbReference type="AlphaFoldDB" id="A0AAF0IKW6"/>
<dbReference type="Proteomes" id="UP001219355">
    <property type="component" value="Chromosome 3"/>
</dbReference>